<evidence type="ECO:0000313" key="1">
    <source>
        <dbReference type="EMBL" id="PJA90328.1"/>
    </source>
</evidence>
<evidence type="ECO:0008006" key="3">
    <source>
        <dbReference type="Google" id="ProtNLM"/>
    </source>
</evidence>
<name>A0A2M7Z7L2_9BACT</name>
<accession>A0A2M7Z7L2</accession>
<dbReference type="AlphaFoldDB" id="A0A2M7Z7L2"/>
<proteinExistence type="predicted"/>
<sequence>MYKCENCQKNFQSKKRNKRFSDKILKEYVWQRQTYCDLASKYNRSTKWIQRKLDETKVKKVVRINKKELVLVADVTFFTRTKGLCVFREPNLRKNVWWKQTKQENVDIYLQGKEHLEKNGFTIRAIVLDGKRGVREVFSSIPVQMCHFHQKQIVRRYLTLRPKLEASKELKQIVETLTKITEQLFIEELSNWYNQWETFLKEKTTNPETGRWCYTHKRVRSAYRSLKTNLPYLFTYQKYPKLNIPNITNSLDGYFNRLKSLLNVHRGLSHKRKMKLVNLILRN</sequence>
<reference evidence="2" key="1">
    <citation type="submission" date="2017-09" db="EMBL/GenBank/DDBJ databases">
        <title>Depth-based differentiation of microbial function through sediment-hosted aquifers and enrichment of novel symbionts in the deep terrestrial subsurface.</title>
        <authorList>
            <person name="Probst A.J."/>
            <person name="Ladd B."/>
            <person name="Jarett J.K."/>
            <person name="Geller-Mcgrath D.E."/>
            <person name="Sieber C.M.K."/>
            <person name="Emerson J.B."/>
            <person name="Anantharaman K."/>
            <person name="Thomas B.C."/>
            <person name="Malmstrom R."/>
            <person name="Stieglmeier M."/>
            <person name="Klingl A."/>
            <person name="Woyke T."/>
            <person name="Ryan C.M."/>
            <person name="Banfield J.F."/>
        </authorList>
    </citation>
    <scope>NUCLEOTIDE SEQUENCE [LARGE SCALE GENOMIC DNA]</scope>
</reference>
<organism evidence="1 2">
    <name type="scientific">Candidatus Magasanikbacteria bacterium CG_4_9_14_3_um_filter_32_9</name>
    <dbReference type="NCBI Taxonomy" id="1974644"/>
    <lineage>
        <taxon>Bacteria</taxon>
        <taxon>Candidatus Magasanikiibacteriota</taxon>
    </lineage>
</organism>
<dbReference type="Proteomes" id="UP000230843">
    <property type="component" value="Unassembled WGS sequence"/>
</dbReference>
<protein>
    <recommendedName>
        <fullName evidence="3">Transposase</fullName>
    </recommendedName>
</protein>
<gene>
    <name evidence="1" type="ORF">CO137_00510</name>
</gene>
<evidence type="ECO:0000313" key="2">
    <source>
        <dbReference type="Proteomes" id="UP000230843"/>
    </source>
</evidence>
<dbReference type="EMBL" id="PFVJ01000013">
    <property type="protein sequence ID" value="PJA90328.1"/>
    <property type="molecule type" value="Genomic_DNA"/>
</dbReference>
<comment type="caution">
    <text evidence="1">The sequence shown here is derived from an EMBL/GenBank/DDBJ whole genome shotgun (WGS) entry which is preliminary data.</text>
</comment>